<reference evidence="9 10" key="1">
    <citation type="submission" date="2020-08" db="EMBL/GenBank/DDBJ databases">
        <title>Genomic Encyclopedia of Type Strains, Phase IV (KMG-V): Genome sequencing to study the core and pangenomes of soil and plant-associated prokaryotes.</title>
        <authorList>
            <person name="Whitman W."/>
        </authorList>
    </citation>
    <scope>NUCLEOTIDE SEQUENCE [LARGE SCALE GENOMIC DNA]</scope>
    <source>
        <strain evidence="9 10">X5P2</strain>
    </source>
</reference>
<keyword evidence="10" id="KW-1185">Reference proteome</keyword>
<dbReference type="Pfam" id="PF00512">
    <property type="entry name" value="HisKA"/>
    <property type="match status" value="1"/>
</dbReference>
<keyword evidence="7" id="KW-1133">Transmembrane helix</keyword>
<dbReference type="GO" id="GO:0005886">
    <property type="term" value="C:plasma membrane"/>
    <property type="evidence" value="ECO:0007669"/>
    <property type="project" value="TreeGrafter"/>
</dbReference>
<evidence type="ECO:0000259" key="8">
    <source>
        <dbReference type="PROSITE" id="PS50885"/>
    </source>
</evidence>
<keyword evidence="6" id="KW-0902">Two-component regulatory system</keyword>
<evidence type="ECO:0000256" key="6">
    <source>
        <dbReference type="ARBA" id="ARBA00023012"/>
    </source>
</evidence>
<comment type="catalytic activity">
    <reaction evidence="1">
        <text>ATP + protein L-histidine = ADP + protein N-phospho-L-histidine.</text>
        <dbReference type="EC" id="2.7.13.3"/>
    </reaction>
</comment>
<dbReference type="Gene3D" id="1.10.287.130">
    <property type="match status" value="1"/>
</dbReference>
<gene>
    <name evidence="9" type="ORF">HDF14_002796</name>
</gene>
<dbReference type="SUPFAM" id="SSF47384">
    <property type="entry name" value="Homodimeric domain of signal transducing histidine kinase"/>
    <property type="match status" value="1"/>
</dbReference>
<dbReference type="CDD" id="cd06225">
    <property type="entry name" value="HAMP"/>
    <property type="match status" value="1"/>
</dbReference>
<evidence type="ECO:0000256" key="1">
    <source>
        <dbReference type="ARBA" id="ARBA00000085"/>
    </source>
</evidence>
<keyword evidence="3" id="KW-0597">Phosphoprotein</keyword>
<evidence type="ECO:0000313" key="9">
    <source>
        <dbReference type="EMBL" id="MBB5329180.1"/>
    </source>
</evidence>
<dbReference type="AlphaFoldDB" id="A0A9X0QF09"/>
<feature type="domain" description="HAMP" evidence="8">
    <location>
        <begin position="45"/>
        <end position="98"/>
    </location>
</feature>
<dbReference type="InterPro" id="IPR003660">
    <property type="entry name" value="HAMP_dom"/>
</dbReference>
<sequence>MLFLIRLGYSMAPLQDRMLRFFFLLLVAAPIGLILAGFAGYRIAKRALLPLDLMAARAESITASNLNDRIVVEHPHDELGHMAKVLNHLLERLEQAFVQLQRFTADAAHELRTPLSSLRATGEVALQESRNESGYRESIGSMLEETTRLNQTIDGLLLLARAFCWHAPRRHGPTVRTRRSL</sequence>
<evidence type="ECO:0000256" key="5">
    <source>
        <dbReference type="ARBA" id="ARBA00022777"/>
    </source>
</evidence>
<dbReference type="SMART" id="SM00304">
    <property type="entry name" value="HAMP"/>
    <property type="match status" value="1"/>
</dbReference>
<dbReference type="InterPro" id="IPR003661">
    <property type="entry name" value="HisK_dim/P_dom"/>
</dbReference>
<dbReference type="SUPFAM" id="SSF158472">
    <property type="entry name" value="HAMP domain-like"/>
    <property type="match status" value="1"/>
</dbReference>
<comment type="caution">
    <text evidence="9">The sequence shown here is derived from an EMBL/GenBank/DDBJ whole genome shotgun (WGS) entry which is preliminary data.</text>
</comment>
<dbReference type="Pfam" id="PF00672">
    <property type="entry name" value="HAMP"/>
    <property type="match status" value="1"/>
</dbReference>
<keyword evidence="5 9" id="KW-0418">Kinase</keyword>
<dbReference type="PANTHER" id="PTHR45436:SF5">
    <property type="entry name" value="SENSOR HISTIDINE KINASE TRCS"/>
    <property type="match status" value="1"/>
</dbReference>
<keyword evidence="4" id="KW-0808">Transferase</keyword>
<evidence type="ECO:0000256" key="2">
    <source>
        <dbReference type="ARBA" id="ARBA00012438"/>
    </source>
</evidence>
<dbReference type="EMBL" id="JACHEB010000005">
    <property type="protein sequence ID" value="MBB5329180.1"/>
    <property type="molecule type" value="Genomic_DNA"/>
</dbReference>
<feature type="transmembrane region" description="Helical" evidence="7">
    <location>
        <begin position="21"/>
        <end position="41"/>
    </location>
</feature>
<dbReference type="InterPro" id="IPR050428">
    <property type="entry name" value="TCS_sensor_his_kinase"/>
</dbReference>
<dbReference type="SMART" id="SM00388">
    <property type="entry name" value="HisKA"/>
    <property type="match status" value="1"/>
</dbReference>
<evidence type="ECO:0000256" key="7">
    <source>
        <dbReference type="SAM" id="Phobius"/>
    </source>
</evidence>
<evidence type="ECO:0000313" key="10">
    <source>
        <dbReference type="Proteomes" id="UP000535182"/>
    </source>
</evidence>
<dbReference type="Gene3D" id="6.10.340.10">
    <property type="match status" value="1"/>
</dbReference>
<evidence type="ECO:0000256" key="4">
    <source>
        <dbReference type="ARBA" id="ARBA00022679"/>
    </source>
</evidence>
<organism evidence="9 10">
    <name type="scientific">Tunturiibacter gelidiferens</name>
    <dbReference type="NCBI Taxonomy" id="3069689"/>
    <lineage>
        <taxon>Bacteria</taxon>
        <taxon>Pseudomonadati</taxon>
        <taxon>Acidobacteriota</taxon>
        <taxon>Terriglobia</taxon>
        <taxon>Terriglobales</taxon>
        <taxon>Acidobacteriaceae</taxon>
        <taxon>Tunturiibacter</taxon>
    </lineage>
</organism>
<keyword evidence="7" id="KW-0472">Membrane</keyword>
<dbReference type="Proteomes" id="UP000535182">
    <property type="component" value="Unassembled WGS sequence"/>
</dbReference>
<accession>A0A9X0QF09</accession>
<protein>
    <recommendedName>
        <fullName evidence="2">histidine kinase</fullName>
        <ecNumber evidence="2">2.7.13.3</ecNumber>
    </recommendedName>
</protein>
<dbReference type="EC" id="2.7.13.3" evidence="2"/>
<dbReference type="CDD" id="cd00082">
    <property type="entry name" value="HisKA"/>
    <property type="match status" value="1"/>
</dbReference>
<proteinExistence type="predicted"/>
<dbReference type="GO" id="GO:0000155">
    <property type="term" value="F:phosphorelay sensor kinase activity"/>
    <property type="evidence" value="ECO:0007669"/>
    <property type="project" value="InterPro"/>
</dbReference>
<name>A0A9X0QF09_9BACT</name>
<dbReference type="PANTHER" id="PTHR45436">
    <property type="entry name" value="SENSOR HISTIDINE KINASE YKOH"/>
    <property type="match status" value="1"/>
</dbReference>
<evidence type="ECO:0000256" key="3">
    <source>
        <dbReference type="ARBA" id="ARBA00022553"/>
    </source>
</evidence>
<keyword evidence="7" id="KW-0812">Transmembrane</keyword>
<dbReference type="PROSITE" id="PS50885">
    <property type="entry name" value="HAMP"/>
    <property type="match status" value="1"/>
</dbReference>
<dbReference type="InterPro" id="IPR036097">
    <property type="entry name" value="HisK_dim/P_sf"/>
</dbReference>